<protein>
    <submittedName>
        <fullName evidence="2">Cell wall-binding protein</fullName>
    </submittedName>
</protein>
<dbReference type="EMBL" id="CP157940">
    <property type="protein sequence ID" value="XBS52887.1"/>
    <property type="molecule type" value="Genomic_DNA"/>
</dbReference>
<evidence type="ECO:0000256" key="1">
    <source>
        <dbReference type="SAM" id="SignalP"/>
    </source>
</evidence>
<feature type="signal peptide" evidence="1">
    <location>
        <begin position="1"/>
        <end position="27"/>
    </location>
</feature>
<dbReference type="AlphaFoldDB" id="A0AAU7PLA9"/>
<sequence>MKKQTKLIMALSTSAMLSAIAALTSFAASGWIEENCGWAYYEENGERVTEDWVKSGNDWFWMDSSGQMAAEQLLEIDNNYYYLQQNGAMAHDQWVALDNKNADQEGEPEQYWYYFQDNGKACKRPDSASSGSIKTKEIDGKKYTFDAEGRMLYGWVSDGERQTGEDAWKDCDYYFGPEGDGAMRRGWDRIRVEADPEDEMMPGDGLWDDEQQERWFYFSSSGKKTRGKPDRLVQKTIDGQKYGFDECGRMISSWYADPDLITTDIYDKNVSAEENLTARQGGSLYTKEFMYFGSPESGARYSKGWFRATPSRYLMESKHLDNETYSYYADGDGNLYANEIRTIDGERYGFDNYGRLISGLVCLEMEDKGTSSRIINTWYQDKEGREFSDEEKFEELLDYERRVGGYLRESFADEIYNHKRRFYFFSGPNSSALTGKQIVKLGDQSFEFMFEDSGYLKGSGVNGKKDGRLYRAGWLLKPEEEQKYAIIRQESVSEENPHTNVLFKYKKLDKMEVEDFIAEVCNSGIYNEKKEETVWTVRYDPPGVKYYLIGPNGDIVKNKKNAVDVDGYEFKVKSEKIQSITVEE</sequence>
<dbReference type="SUPFAM" id="SSF69360">
    <property type="entry name" value="Cell wall binding repeat"/>
    <property type="match status" value="2"/>
</dbReference>
<organism evidence="2">
    <name type="scientific">Lacrimispora sp. BS-2</name>
    <dbReference type="NCBI Taxonomy" id="3151850"/>
    <lineage>
        <taxon>Bacteria</taxon>
        <taxon>Bacillati</taxon>
        <taxon>Bacillota</taxon>
        <taxon>Clostridia</taxon>
        <taxon>Lachnospirales</taxon>
        <taxon>Lachnospiraceae</taxon>
        <taxon>Lacrimispora</taxon>
    </lineage>
</organism>
<keyword evidence="1" id="KW-0732">Signal</keyword>
<reference evidence="2" key="1">
    <citation type="submission" date="2024-06" db="EMBL/GenBank/DDBJ databases">
        <title>Lacrimispora cavernae sp. nov., a novel anaerobe isolated from bat guano pile inside a cave.</title>
        <authorList>
            <person name="Miller S.L."/>
            <person name="Lu N."/>
            <person name="King J."/>
            <person name="Sankaranarayanan K."/>
            <person name="Lawson P.A."/>
        </authorList>
    </citation>
    <scope>NUCLEOTIDE SEQUENCE</scope>
    <source>
        <strain evidence="2">BS-2</strain>
    </source>
</reference>
<accession>A0AAU7PLA9</accession>
<name>A0AAU7PLA9_9FIRM</name>
<dbReference type="Gene3D" id="2.20.120.10">
    <property type="entry name" value="Multimodular pneumococcal cell wall endolysin, domain 3"/>
    <property type="match status" value="1"/>
</dbReference>
<feature type="chain" id="PRO_5043638791" evidence="1">
    <location>
        <begin position="28"/>
        <end position="584"/>
    </location>
</feature>
<dbReference type="Gene3D" id="2.10.270.10">
    <property type="entry name" value="Cholin Binding"/>
    <property type="match status" value="3"/>
</dbReference>
<dbReference type="RefSeq" id="WP_349944606.1">
    <property type="nucleotide sequence ID" value="NZ_CP157940.1"/>
</dbReference>
<gene>
    <name evidence="2" type="ORF">ABFV83_13750</name>
</gene>
<evidence type="ECO:0000313" key="2">
    <source>
        <dbReference type="EMBL" id="XBS52887.1"/>
    </source>
</evidence>
<proteinExistence type="predicted"/>